<keyword evidence="1" id="KW-1133">Transmembrane helix</keyword>
<proteinExistence type="predicted"/>
<feature type="transmembrane region" description="Helical" evidence="1">
    <location>
        <begin position="74"/>
        <end position="92"/>
    </location>
</feature>
<feature type="transmembrane region" description="Helical" evidence="1">
    <location>
        <begin position="129"/>
        <end position="148"/>
    </location>
</feature>
<comment type="caution">
    <text evidence="2">The sequence shown here is derived from an EMBL/GenBank/DDBJ whole genome shotgun (WGS) entry which is preliminary data.</text>
</comment>
<keyword evidence="3" id="KW-1185">Reference proteome</keyword>
<feature type="transmembrane region" description="Helical" evidence="1">
    <location>
        <begin position="12"/>
        <end position="29"/>
    </location>
</feature>
<reference evidence="2 3" key="1">
    <citation type="submission" date="2024-09" db="EMBL/GenBank/DDBJ databases">
        <authorList>
            <person name="Sun Q."/>
            <person name="Mori K."/>
        </authorList>
    </citation>
    <scope>NUCLEOTIDE SEQUENCE [LARGE SCALE GENOMIC DNA]</scope>
    <source>
        <strain evidence="2 3">CGMCC 1.9126</strain>
    </source>
</reference>
<name>A0ABV6KT51_9BACI</name>
<feature type="transmembrane region" description="Helical" evidence="1">
    <location>
        <begin position="41"/>
        <end position="62"/>
    </location>
</feature>
<gene>
    <name evidence="2" type="ORF">ACFFHF_14990</name>
</gene>
<organism evidence="2 3">
    <name type="scientific">Robertmurraya beringensis</name>
    <dbReference type="NCBI Taxonomy" id="641660"/>
    <lineage>
        <taxon>Bacteria</taxon>
        <taxon>Bacillati</taxon>
        <taxon>Bacillota</taxon>
        <taxon>Bacilli</taxon>
        <taxon>Bacillales</taxon>
        <taxon>Bacillaceae</taxon>
        <taxon>Robertmurraya</taxon>
    </lineage>
</organism>
<evidence type="ECO:0000256" key="1">
    <source>
        <dbReference type="SAM" id="Phobius"/>
    </source>
</evidence>
<evidence type="ECO:0000313" key="2">
    <source>
        <dbReference type="EMBL" id="MFC0476514.1"/>
    </source>
</evidence>
<sequence length="157" mass="18279">MNPNFDIVKGIWYPITLSIVLILIFLFMPKKLNKTEIYTTFGVIGYVVWMVNITIAAPFDIFDIGTKRDGLPELLLYGLIPSLIAIIFLNLFEATKRKKALIIFFIILSTVLEWIAHKTGIMTSDIWKFYYSIPVFVFVFFVGLPWHLKFIRTNHLK</sequence>
<dbReference type="RefSeq" id="WP_160546735.1">
    <property type="nucleotide sequence ID" value="NZ_JBHLUU010000105.1"/>
</dbReference>
<dbReference type="EMBL" id="JBHLUU010000105">
    <property type="protein sequence ID" value="MFC0476514.1"/>
    <property type="molecule type" value="Genomic_DNA"/>
</dbReference>
<dbReference type="Proteomes" id="UP001589738">
    <property type="component" value="Unassembled WGS sequence"/>
</dbReference>
<keyword evidence="1" id="KW-0812">Transmembrane</keyword>
<feature type="transmembrane region" description="Helical" evidence="1">
    <location>
        <begin position="99"/>
        <end position="117"/>
    </location>
</feature>
<accession>A0ABV6KT51</accession>
<evidence type="ECO:0000313" key="3">
    <source>
        <dbReference type="Proteomes" id="UP001589738"/>
    </source>
</evidence>
<keyword evidence="1" id="KW-0472">Membrane</keyword>
<protein>
    <submittedName>
        <fullName evidence="2">Uncharacterized protein</fullName>
    </submittedName>
</protein>